<accession>A0ABQ9DJA0</accession>
<evidence type="ECO:0008006" key="4">
    <source>
        <dbReference type="Google" id="ProtNLM"/>
    </source>
</evidence>
<evidence type="ECO:0000313" key="2">
    <source>
        <dbReference type="EMBL" id="KAJ7419678.1"/>
    </source>
</evidence>
<organism evidence="2 3">
    <name type="scientific">Willisornis vidua</name>
    <name type="common">Xingu scale-backed antbird</name>
    <dbReference type="NCBI Taxonomy" id="1566151"/>
    <lineage>
        <taxon>Eukaryota</taxon>
        <taxon>Metazoa</taxon>
        <taxon>Chordata</taxon>
        <taxon>Craniata</taxon>
        <taxon>Vertebrata</taxon>
        <taxon>Euteleostomi</taxon>
        <taxon>Archelosauria</taxon>
        <taxon>Archosauria</taxon>
        <taxon>Dinosauria</taxon>
        <taxon>Saurischia</taxon>
        <taxon>Theropoda</taxon>
        <taxon>Coelurosauria</taxon>
        <taxon>Aves</taxon>
        <taxon>Neognathae</taxon>
        <taxon>Neoaves</taxon>
        <taxon>Telluraves</taxon>
        <taxon>Australaves</taxon>
        <taxon>Passeriformes</taxon>
        <taxon>Thamnophilidae</taxon>
        <taxon>Willisornis</taxon>
    </lineage>
</organism>
<gene>
    <name evidence="2" type="ORF">WISP_52551</name>
</gene>
<reference evidence="2" key="1">
    <citation type="submission" date="2019-10" db="EMBL/GenBank/DDBJ databases">
        <authorList>
            <person name="Soares A.E.R."/>
            <person name="Aleixo A."/>
            <person name="Schneider P."/>
            <person name="Miyaki C.Y."/>
            <person name="Schneider M.P."/>
            <person name="Mello C."/>
            <person name="Vasconcelos A.T.R."/>
        </authorList>
    </citation>
    <scope>NUCLEOTIDE SEQUENCE</scope>
    <source>
        <tissue evidence="2">Muscle</tissue>
    </source>
</reference>
<keyword evidence="3" id="KW-1185">Reference proteome</keyword>
<feature type="compositionally biased region" description="Basic and acidic residues" evidence="1">
    <location>
        <begin position="95"/>
        <end position="117"/>
    </location>
</feature>
<sequence length="361" mass="39306">MVLGVTPTQAQCQHLVVLNLEIPMGQLLELVQVPLDGILSFRTMHLLADQKSNHVLGCITVSVVTGLRRGDSYPLLCSHKTPSGVLRPALGPSEQDGHGPVRESPDEGHEDDQRAGALPYEDRLRKLGLSGLEEKSLREDLTGTLVLESICKKGREGLFTMACNDSRKNNGFNLKEERLRSCLTNLVDEGKAVDAVCLNFRKVFNTISPSILLEKLGACGLDGWTVHWVKIWLETVVVGGVKSIWQPIRSGALSPGLTVGSAMLNVIINYLYKGIKRTLGQFAENTELGGSVELLEGRKALQGDLDTLDRWAEDNCEVQQGQVPGPALESQQPQTVLQGEGRVTGKMLDRKGDQGIVVDNS</sequence>
<name>A0ABQ9DJA0_9PASS</name>
<evidence type="ECO:0000256" key="1">
    <source>
        <dbReference type="SAM" id="MobiDB-lite"/>
    </source>
</evidence>
<dbReference type="PANTHER" id="PTHR33332">
    <property type="entry name" value="REVERSE TRANSCRIPTASE DOMAIN-CONTAINING PROTEIN"/>
    <property type="match status" value="1"/>
</dbReference>
<proteinExistence type="predicted"/>
<protein>
    <recommendedName>
        <fullName evidence="4">Reverse transcriptase domain-containing protein</fullName>
    </recommendedName>
</protein>
<feature type="region of interest" description="Disordered" evidence="1">
    <location>
        <begin position="84"/>
        <end position="117"/>
    </location>
</feature>
<dbReference type="EMBL" id="WHWB01033468">
    <property type="protein sequence ID" value="KAJ7419678.1"/>
    <property type="molecule type" value="Genomic_DNA"/>
</dbReference>
<evidence type="ECO:0000313" key="3">
    <source>
        <dbReference type="Proteomes" id="UP001145742"/>
    </source>
</evidence>
<dbReference type="Proteomes" id="UP001145742">
    <property type="component" value="Unassembled WGS sequence"/>
</dbReference>
<comment type="caution">
    <text evidence="2">The sequence shown here is derived from an EMBL/GenBank/DDBJ whole genome shotgun (WGS) entry which is preliminary data.</text>
</comment>